<organism evidence="1 2">
    <name type="scientific">Nostocoides veronense</name>
    <dbReference type="NCBI Taxonomy" id="330836"/>
    <lineage>
        <taxon>Bacteria</taxon>
        <taxon>Bacillati</taxon>
        <taxon>Actinomycetota</taxon>
        <taxon>Actinomycetes</taxon>
        <taxon>Micrococcales</taxon>
        <taxon>Intrasporangiaceae</taxon>
        <taxon>Nostocoides</taxon>
    </lineage>
</organism>
<proteinExistence type="predicted"/>
<dbReference type="Proteomes" id="UP001499938">
    <property type="component" value="Unassembled WGS sequence"/>
</dbReference>
<dbReference type="EMBL" id="BAAAPO010000051">
    <property type="protein sequence ID" value="GAA1806117.1"/>
    <property type="molecule type" value="Genomic_DNA"/>
</dbReference>
<reference evidence="1 2" key="1">
    <citation type="journal article" date="2019" name="Int. J. Syst. Evol. Microbiol.">
        <title>The Global Catalogue of Microorganisms (GCM) 10K type strain sequencing project: providing services to taxonomists for standard genome sequencing and annotation.</title>
        <authorList>
            <consortium name="The Broad Institute Genomics Platform"/>
            <consortium name="The Broad Institute Genome Sequencing Center for Infectious Disease"/>
            <person name="Wu L."/>
            <person name="Ma J."/>
        </authorList>
    </citation>
    <scope>NUCLEOTIDE SEQUENCE [LARGE SCALE GENOMIC DNA]</scope>
    <source>
        <strain evidence="1 2">JCM 15592</strain>
    </source>
</reference>
<comment type="caution">
    <text evidence="1">The sequence shown here is derived from an EMBL/GenBank/DDBJ whole genome shotgun (WGS) entry which is preliminary data.</text>
</comment>
<evidence type="ECO:0000313" key="2">
    <source>
        <dbReference type="Proteomes" id="UP001499938"/>
    </source>
</evidence>
<gene>
    <name evidence="1" type="ORF">GCM10009811_32070</name>
</gene>
<accession>A0ABN2M1N5</accession>
<keyword evidence="2" id="KW-1185">Reference proteome</keyword>
<protein>
    <submittedName>
        <fullName evidence="1">Uncharacterized protein</fullName>
    </submittedName>
</protein>
<sequence length="373" mass="42254">MDSDHPLATANYVSLLMGLLRDGRLYDPVADKPFRNLAHFVDHVMDTEGRDATALLHCIAAMTSDTALAQYIRHELASRSHEDFPPTVTRLAELRITEAWMKPDPDGVGEQWVLELAGAGIRDHVLSLYVDHRFADALKFAAIVEQSAQHMMSDLFIPAAASTDFEQVPLDEAGAKCRHALAQYVVYQDEMKPLPNWPGQRDLVEMLLRSLPEGGQGYPERVRAPQENGLTLDEDVEDQVIREWVVEYYLSRNLPSVEALDAEEIFILEALITAALHYLDAYRPCWEPRIVQWLMTWFLPMVLDPETGPYDRGPAVLREFIRFWHAHHGIDYGTTLSALTVLKRHEPEYAALRHDPIIARRRSAAAKAGKGRD</sequence>
<evidence type="ECO:0000313" key="1">
    <source>
        <dbReference type="EMBL" id="GAA1806117.1"/>
    </source>
</evidence>
<name>A0ABN2M1N5_9MICO</name>